<dbReference type="EMBL" id="JBEUOH010000030">
    <property type="protein sequence ID" value="KAL0858268.1"/>
    <property type="molecule type" value="Genomic_DNA"/>
</dbReference>
<sequence>MAKIPEKDDCTETTGKFLDGGRAGAFMQTRFTRIPEAHLNNETVAGIRDMNLGRVKNGKPTGRPTIRFDTGHNSGANPHINIDPKGYPKSTNPHIEVPAGVVKSAQVINKTIKYAGITLTVAAVVVDAWRIGTAFKDDFYIREHANEIIRELEEAIAELRKALKAETSCAKSREIRSTIEHLENILKDVKRTKKVPVKTIKTASSVGGGWAAGAVGGYAGAWGGAQAGAMVGTAFGPVGTVVGAPIGAVIGAIGGGVLLGMGGSAVGEAIADEALSLAD</sequence>
<evidence type="ECO:0000313" key="3">
    <source>
        <dbReference type="EMBL" id="KAL0858268.1"/>
    </source>
</evidence>
<proteinExistence type="predicted"/>
<dbReference type="Proteomes" id="UP001549920">
    <property type="component" value="Unassembled WGS sequence"/>
</dbReference>
<feature type="coiled-coil region" evidence="1">
    <location>
        <begin position="142"/>
        <end position="192"/>
    </location>
</feature>
<gene>
    <name evidence="3" type="ORF">ABMA27_012172</name>
</gene>
<keyword evidence="1" id="KW-0175">Coiled coil</keyword>
<keyword evidence="4" id="KW-1185">Reference proteome</keyword>
<evidence type="ECO:0000313" key="4">
    <source>
        <dbReference type="Proteomes" id="UP001549920"/>
    </source>
</evidence>
<reference evidence="3 4" key="1">
    <citation type="submission" date="2024-06" db="EMBL/GenBank/DDBJ databases">
        <title>A chromosome-level genome assembly of beet webworm, Loxostege sticticalis.</title>
        <authorList>
            <person name="Zhang Y."/>
        </authorList>
    </citation>
    <scope>NUCLEOTIDE SEQUENCE [LARGE SCALE GENOMIC DNA]</scope>
    <source>
        <strain evidence="3">AQ026</strain>
        <tissue evidence="3">Whole body</tissue>
    </source>
</reference>
<protein>
    <submittedName>
        <fullName evidence="3">Uncharacterized protein</fullName>
    </submittedName>
</protein>
<evidence type="ECO:0000256" key="1">
    <source>
        <dbReference type="SAM" id="Coils"/>
    </source>
</evidence>
<name>A0ABR3H0F5_LOXSC</name>
<comment type="caution">
    <text evidence="3">The sequence shown here is derived from an EMBL/GenBank/DDBJ whole genome shotgun (WGS) entry which is preliminary data.</text>
</comment>
<accession>A0ABR3H0F5</accession>
<feature type="region of interest" description="Disordered" evidence="2">
    <location>
        <begin position="52"/>
        <end position="78"/>
    </location>
</feature>
<evidence type="ECO:0000256" key="2">
    <source>
        <dbReference type="SAM" id="MobiDB-lite"/>
    </source>
</evidence>
<organism evidence="3 4">
    <name type="scientific">Loxostege sticticalis</name>
    <name type="common">Beet webworm moth</name>
    <dbReference type="NCBI Taxonomy" id="481309"/>
    <lineage>
        <taxon>Eukaryota</taxon>
        <taxon>Metazoa</taxon>
        <taxon>Ecdysozoa</taxon>
        <taxon>Arthropoda</taxon>
        <taxon>Hexapoda</taxon>
        <taxon>Insecta</taxon>
        <taxon>Pterygota</taxon>
        <taxon>Neoptera</taxon>
        <taxon>Endopterygota</taxon>
        <taxon>Lepidoptera</taxon>
        <taxon>Glossata</taxon>
        <taxon>Ditrysia</taxon>
        <taxon>Pyraloidea</taxon>
        <taxon>Crambidae</taxon>
        <taxon>Pyraustinae</taxon>
        <taxon>Loxostege</taxon>
    </lineage>
</organism>